<reference evidence="1 2" key="1">
    <citation type="submission" date="2018-04" db="EMBL/GenBank/DDBJ databases">
        <title>Genomic Encyclopedia of Type Strains, Phase III (KMG-III): the genomes of soil and plant-associated and newly described type strains.</title>
        <authorList>
            <person name="Whitman W."/>
        </authorList>
    </citation>
    <scope>NUCLEOTIDE SEQUENCE [LARGE SCALE GENOMIC DNA]</scope>
    <source>
        <strain evidence="1 2">KA25</strain>
    </source>
</reference>
<dbReference type="Proteomes" id="UP000244060">
    <property type="component" value="Unassembled WGS sequence"/>
</dbReference>
<proteinExistence type="predicted"/>
<dbReference type="AlphaFoldDB" id="A0A2T5JSI8"/>
<name>A0A2T5JSI8_9RHOB</name>
<evidence type="ECO:0000313" key="2">
    <source>
        <dbReference type="Proteomes" id="UP000244060"/>
    </source>
</evidence>
<comment type="caution">
    <text evidence="1">The sequence shown here is derived from an EMBL/GenBank/DDBJ whole genome shotgun (WGS) entry which is preliminary data.</text>
</comment>
<gene>
    <name evidence="1" type="ORF">C8J28_12853</name>
</gene>
<organism evidence="1 2">
    <name type="scientific">Cereibacter azotoformans</name>
    <dbReference type="NCBI Taxonomy" id="43057"/>
    <lineage>
        <taxon>Bacteria</taxon>
        <taxon>Pseudomonadati</taxon>
        <taxon>Pseudomonadota</taxon>
        <taxon>Alphaproteobacteria</taxon>
        <taxon>Rhodobacterales</taxon>
        <taxon>Paracoccaceae</taxon>
        <taxon>Cereibacter</taxon>
    </lineage>
</organism>
<feature type="non-terminal residue" evidence="1">
    <location>
        <position position="1"/>
    </location>
</feature>
<protein>
    <submittedName>
        <fullName evidence="1">Uncharacterized protein</fullName>
    </submittedName>
</protein>
<accession>A0A2T5JSI8</accession>
<sequence length="46" mass="4074">LAAAGLATTGAGLGQPAVTVGGGLLAASLGAGPASLGPVRSASVTW</sequence>
<dbReference type="EMBL" id="QAOT01000028">
    <property type="protein sequence ID" value="PTR11192.1"/>
    <property type="molecule type" value="Genomic_DNA"/>
</dbReference>
<evidence type="ECO:0000313" key="1">
    <source>
        <dbReference type="EMBL" id="PTR11192.1"/>
    </source>
</evidence>
<keyword evidence="2" id="KW-1185">Reference proteome</keyword>